<evidence type="ECO:0000256" key="3">
    <source>
        <dbReference type="ARBA" id="ARBA00022827"/>
    </source>
</evidence>
<proteinExistence type="inferred from homology"/>
<keyword evidence="8" id="KW-1185">Reference proteome</keyword>
<dbReference type="OrthoDB" id="435881at2759"/>
<dbReference type="Gene3D" id="1.10.579.10">
    <property type="entry name" value="DNA Cyclobutane Dipyrimidine Photolyase, subunit A, domain 3"/>
    <property type="match status" value="1"/>
</dbReference>
<dbReference type="AlphaFoldDB" id="A0A024G977"/>
<sequence length="622" mass="71434">MDMSLTEYDPSQIAVGSDLNSSLAQTQRSTPEVLPSSISPNSPLEFYDDVLQPGEDTYSASLCENSHLNHKRRRVLLWFRRDLRIHDNGALHAAMQVTDSDSVLFPVYILHRPVNKKCGAVRFQFLLECLKDIDKSLRQKKSRLLVFCGDAISVLTVLLRAWKITDFIFEKFHIPYAIKRDEKIISMAQTLQIKVITVCGATLHDPKEIVRLNHNQVPLEFQKFLDIVSDMPQPRLPLPAPSILPNFEDVVSVEALCEYFQTEYLSQRLANTSEAHQEFDRIVGKFQSHGLLEIPSLDAFGYAQPTRHSFLYGGESVALDRLEVFCSIEERVGCFEKPKTSPVQMNPPSTTALSPYLTFGCLSVRALFYRIMFIQLNFTSVSKGSPSTSLDGQLMWREFFYCYAHNVPDFASPDENPLCRKVGWRLPDEDCDPFSPQLTPSPSKEIDVIAREQFICWTRGKTGFPWIDAIMRQILQEGWAHHHARHAVACFLTRGDLYISWIHGAKYFQEHLIDMDWAINVGNWLWVSASCFFHDYQSVFSPSTFPQQYYNEHEAATYIKHYIPELQNMPERYIFEPWRAPLNIQKSVNCLIGKDYPFPILDHQVASRKCISAMKRYSDAAS</sequence>
<gene>
    <name evidence="7" type="ORF">BN9_038940</name>
</gene>
<organism evidence="7 8">
    <name type="scientific">Albugo candida</name>
    <dbReference type="NCBI Taxonomy" id="65357"/>
    <lineage>
        <taxon>Eukaryota</taxon>
        <taxon>Sar</taxon>
        <taxon>Stramenopiles</taxon>
        <taxon>Oomycota</taxon>
        <taxon>Peronosporomycetes</taxon>
        <taxon>Albuginales</taxon>
        <taxon>Albuginaceae</taxon>
        <taxon>Albugo</taxon>
    </lineage>
</organism>
<dbReference type="SUPFAM" id="SSF48173">
    <property type="entry name" value="Cryptochrome/photolyase FAD-binding domain"/>
    <property type="match status" value="1"/>
</dbReference>
<feature type="site" description="Electron transfer via tryptophanyl radical" evidence="5">
    <location>
        <position position="501"/>
    </location>
</feature>
<feature type="binding site" evidence="4">
    <location>
        <begin position="350"/>
        <end position="354"/>
    </location>
    <ligand>
        <name>FAD</name>
        <dbReference type="ChEBI" id="CHEBI:57692"/>
    </ligand>
</feature>
<feature type="domain" description="Photolyase/cryptochrome alpha/beta" evidence="6">
    <location>
        <begin position="73"/>
        <end position="203"/>
    </location>
</feature>
<dbReference type="STRING" id="65357.A0A024G977"/>
<comment type="cofactor">
    <cofactor evidence="4">
        <name>FAD</name>
        <dbReference type="ChEBI" id="CHEBI:57692"/>
    </cofactor>
    <text evidence="4">Binds 1 FAD per subunit.</text>
</comment>
<dbReference type="GO" id="GO:0032922">
    <property type="term" value="P:circadian regulation of gene expression"/>
    <property type="evidence" value="ECO:0007669"/>
    <property type="project" value="TreeGrafter"/>
</dbReference>
<evidence type="ECO:0000259" key="6">
    <source>
        <dbReference type="PROSITE" id="PS51645"/>
    </source>
</evidence>
<dbReference type="InParanoid" id="A0A024G977"/>
<dbReference type="InterPro" id="IPR036155">
    <property type="entry name" value="Crypto/Photolyase_N_sf"/>
</dbReference>
<dbReference type="GO" id="GO:0005634">
    <property type="term" value="C:nucleus"/>
    <property type="evidence" value="ECO:0007669"/>
    <property type="project" value="TreeGrafter"/>
</dbReference>
<feature type="site" description="Electron transfer via tryptophanyl radical" evidence="5">
    <location>
        <position position="524"/>
    </location>
</feature>
<dbReference type="Gene3D" id="3.40.50.620">
    <property type="entry name" value="HUPs"/>
    <property type="match status" value="1"/>
</dbReference>
<dbReference type="InterPro" id="IPR006050">
    <property type="entry name" value="DNA_photolyase_N"/>
</dbReference>
<evidence type="ECO:0000313" key="7">
    <source>
        <dbReference type="EMBL" id="CCI43110.1"/>
    </source>
</evidence>
<dbReference type="GO" id="GO:0043153">
    <property type="term" value="P:entrainment of circadian clock by photoperiod"/>
    <property type="evidence" value="ECO:0007669"/>
    <property type="project" value="TreeGrafter"/>
</dbReference>
<dbReference type="InterPro" id="IPR005101">
    <property type="entry name" value="Cryptochr/Photolyase_FAD-bd"/>
</dbReference>
<evidence type="ECO:0000256" key="1">
    <source>
        <dbReference type="ARBA" id="ARBA00005862"/>
    </source>
</evidence>
<dbReference type="EMBL" id="CAIX01000044">
    <property type="protein sequence ID" value="CCI43110.1"/>
    <property type="molecule type" value="Genomic_DNA"/>
</dbReference>
<dbReference type="GO" id="GO:0003904">
    <property type="term" value="F:deoxyribodipyrimidine photo-lyase activity"/>
    <property type="evidence" value="ECO:0007669"/>
    <property type="project" value="TreeGrafter"/>
</dbReference>
<comment type="caution">
    <text evidence="7">The sequence shown here is derived from an EMBL/GenBank/DDBJ whole genome shotgun (WGS) entry which is preliminary data.</text>
</comment>
<dbReference type="SUPFAM" id="SSF52425">
    <property type="entry name" value="Cryptochrome/photolyase, N-terminal domain"/>
    <property type="match status" value="1"/>
</dbReference>
<dbReference type="InterPro" id="IPR036134">
    <property type="entry name" value="Crypto/Photolyase_FAD-like_sf"/>
</dbReference>
<dbReference type="GO" id="GO:0005737">
    <property type="term" value="C:cytoplasm"/>
    <property type="evidence" value="ECO:0007669"/>
    <property type="project" value="TreeGrafter"/>
</dbReference>
<feature type="site" description="Electron transfer via tryptophanyl radical" evidence="5">
    <location>
        <position position="424"/>
    </location>
</feature>
<reference evidence="7 8" key="1">
    <citation type="submission" date="2012-05" db="EMBL/GenBank/DDBJ databases">
        <title>Recombination and specialization in a pathogen metapopulation.</title>
        <authorList>
            <person name="Gardiner A."/>
            <person name="Kemen E."/>
            <person name="Schultz-Larsen T."/>
            <person name="MacLean D."/>
            <person name="Van Oosterhout C."/>
            <person name="Jones J.D.G."/>
        </authorList>
    </citation>
    <scope>NUCLEOTIDE SEQUENCE [LARGE SCALE GENOMIC DNA]</scope>
    <source>
        <strain evidence="7 8">Ac Nc2</strain>
    </source>
</reference>
<feature type="binding site" evidence="4">
    <location>
        <begin position="514"/>
        <end position="516"/>
    </location>
    <ligand>
        <name>FAD</name>
        <dbReference type="ChEBI" id="CHEBI:57692"/>
    </ligand>
</feature>
<dbReference type="Proteomes" id="UP000053237">
    <property type="component" value="Unassembled WGS sequence"/>
</dbReference>
<comment type="similarity">
    <text evidence="1">Belongs to the DNA photolyase class-1 family.</text>
</comment>
<dbReference type="GO" id="GO:0071949">
    <property type="term" value="F:FAD binding"/>
    <property type="evidence" value="ECO:0007669"/>
    <property type="project" value="TreeGrafter"/>
</dbReference>
<dbReference type="Gene3D" id="1.25.40.80">
    <property type="match status" value="1"/>
</dbReference>
<dbReference type="InterPro" id="IPR002081">
    <property type="entry name" value="Cryptochrome/DNA_photolyase_1"/>
</dbReference>
<dbReference type="PANTHER" id="PTHR11455:SF9">
    <property type="entry name" value="CRYPTOCHROME CIRCADIAN CLOCK 5 ISOFORM X1"/>
    <property type="match status" value="1"/>
</dbReference>
<dbReference type="PANTHER" id="PTHR11455">
    <property type="entry name" value="CRYPTOCHROME"/>
    <property type="match status" value="1"/>
</dbReference>
<dbReference type="Pfam" id="PF03441">
    <property type="entry name" value="FAD_binding_7"/>
    <property type="match status" value="1"/>
</dbReference>
<protein>
    <recommendedName>
        <fullName evidence="6">Photolyase/cryptochrome alpha/beta domain-containing protein</fullName>
    </recommendedName>
</protein>
<feature type="binding site" evidence="4">
    <location>
        <begin position="393"/>
        <end position="400"/>
    </location>
    <ligand>
        <name>FAD</name>
        <dbReference type="ChEBI" id="CHEBI:57692"/>
    </ligand>
</feature>
<dbReference type="PROSITE" id="PS51645">
    <property type="entry name" value="PHR_CRY_ALPHA_BETA"/>
    <property type="match status" value="1"/>
</dbReference>
<name>A0A024G977_9STRA</name>
<dbReference type="GO" id="GO:0003677">
    <property type="term" value="F:DNA binding"/>
    <property type="evidence" value="ECO:0007669"/>
    <property type="project" value="TreeGrafter"/>
</dbReference>
<keyword evidence="2 4" id="KW-0285">Flavoprotein</keyword>
<evidence type="ECO:0000256" key="5">
    <source>
        <dbReference type="PIRSR" id="PIRSR602081-2"/>
    </source>
</evidence>
<accession>A0A024G977</accession>
<evidence type="ECO:0000313" key="8">
    <source>
        <dbReference type="Proteomes" id="UP000053237"/>
    </source>
</evidence>
<evidence type="ECO:0000256" key="2">
    <source>
        <dbReference type="ARBA" id="ARBA00022630"/>
    </source>
</evidence>
<evidence type="ECO:0000256" key="4">
    <source>
        <dbReference type="PIRSR" id="PIRSR602081-1"/>
    </source>
</evidence>
<keyword evidence="3 4" id="KW-0274">FAD</keyword>
<dbReference type="Pfam" id="PF00875">
    <property type="entry name" value="DNA_photolyase"/>
    <property type="match status" value="1"/>
</dbReference>
<dbReference type="InterPro" id="IPR014729">
    <property type="entry name" value="Rossmann-like_a/b/a_fold"/>
</dbReference>